<dbReference type="InterPro" id="IPR054725">
    <property type="entry name" value="Epr_GA-like"/>
</dbReference>
<dbReference type="Pfam" id="PF22775">
    <property type="entry name" value="GA_3"/>
    <property type="match status" value="1"/>
</dbReference>
<dbReference type="RefSeq" id="WP_199194497.1">
    <property type="nucleotide sequence ID" value="NZ_PZHR01000222.1"/>
</dbReference>
<organism evidence="2 3">
    <name type="scientific">Staphylococcus nepalensis</name>
    <dbReference type="NCBI Taxonomy" id="214473"/>
    <lineage>
        <taxon>Bacteria</taxon>
        <taxon>Bacillati</taxon>
        <taxon>Bacillota</taxon>
        <taxon>Bacilli</taxon>
        <taxon>Bacillales</taxon>
        <taxon>Staphylococcaceae</taxon>
        <taxon>Staphylococcus</taxon>
    </lineage>
</organism>
<evidence type="ECO:0000313" key="3">
    <source>
        <dbReference type="Proteomes" id="UP000240400"/>
    </source>
</evidence>
<feature type="non-terminal residue" evidence="2">
    <location>
        <position position="1"/>
    </location>
</feature>
<evidence type="ECO:0000313" key="2">
    <source>
        <dbReference type="EMBL" id="PTK54579.1"/>
    </source>
</evidence>
<dbReference type="EMBL" id="PZHR01000222">
    <property type="protein sequence ID" value="PTK54579.1"/>
    <property type="molecule type" value="Genomic_DNA"/>
</dbReference>
<comment type="caution">
    <text evidence="2">The sequence shown here is derived from an EMBL/GenBank/DDBJ whole genome shotgun (WGS) entry which is preliminary data.</text>
</comment>
<proteinExistence type="predicted"/>
<dbReference type="Proteomes" id="UP000240400">
    <property type="component" value="Unassembled WGS sequence"/>
</dbReference>
<reference evidence="2 3" key="1">
    <citation type="journal article" date="2016" name="Front. Microbiol.">
        <title>Comprehensive Phylogenetic Analysis of Bovine Non-aureus Staphylococci Species Based on Whole-Genome Sequencing.</title>
        <authorList>
            <person name="Naushad S."/>
            <person name="Barkema H.W."/>
            <person name="Luby C."/>
            <person name="Condas L.A."/>
            <person name="Nobrega D.B."/>
            <person name="Carson D.A."/>
            <person name="De Buck J."/>
        </authorList>
    </citation>
    <scope>NUCLEOTIDE SEQUENCE [LARGE SCALE GENOMIC DNA]</scope>
    <source>
        <strain evidence="2 3">SNUC 4337</strain>
    </source>
</reference>
<dbReference type="AlphaFoldDB" id="A0A2T4S700"/>
<accession>A0A2T4S700</accession>
<evidence type="ECO:0000259" key="1">
    <source>
        <dbReference type="Pfam" id="PF22775"/>
    </source>
</evidence>
<feature type="domain" description="Minor extracellular protease Epr GA-like" evidence="1">
    <location>
        <begin position="28"/>
        <end position="123"/>
    </location>
</feature>
<protein>
    <recommendedName>
        <fullName evidence="1">Minor extracellular protease Epr GA-like domain-containing protein</fullName>
    </recommendedName>
</protein>
<sequence>ELLSVLRQYPDLIVPPVNDNNANDILDSEDLLILFAGDALKAAHAADKAAKEMLAEALKPNALIDETEHQALLAAQANFEQKKALANEKINAIQEAYRKDLPKQLAALTGITVPEVNDEDKNGIRDDVDQAIHKAKEAVEAAKAAYNNA</sequence>
<name>A0A2T4S700_9STAP</name>
<gene>
    <name evidence="2" type="ORF">BUZ61_13810</name>
</gene>